<sequence>MSSGAVLKEGWATKCGGFWKTWHRRWFVLTGNILEYSKQPGVTPQGSINLNETGTISYAPDCKKQPALQIVCPDRTYYMVPDTPQEVDDWIDALNKAKQSEKKSRTTTTPDDYAIIRYVYHGLHSSILEVRDTLTNRTYIAKRYSTEGLGNQTDELDRYRRELMGKKIPYVCPLVDVVQDENCIMFISEPRPSSLDQVLKAKPTTPVLADSIFTEILEGLRSLHQLGFIYGDFHISNVLIDYQGHVSLSIPGFVLKPNPNQERYLSYLSPQILNDEKPSSRSDMWAACIMLFYIYTGYVPYVSSTIPSLKEEQKQPIKYPSLIPSETQKRLKSWLDPDSREELKVGTDMHLPNYEAPTLLVDLIPKPSEAKKSVENIDVSHEALIISFSSGSAILENL</sequence>
<dbReference type="SUPFAM" id="SSF56112">
    <property type="entry name" value="Protein kinase-like (PK-like)"/>
    <property type="match status" value="1"/>
</dbReference>
<dbReference type="GO" id="GO:0007165">
    <property type="term" value="P:signal transduction"/>
    <property type="evidence" value="ECO:0000318"/>
    <property type="project" value="GO_Central"/>
</dbReference>
<dbReference type="InParanoid" id="A2FS72"/>
<evidence type="ECO:0000313" key="4">
    <source>
        <dbReference type="Proteomes" id="UP000001542"/>
    </source>
</evidence>
<gene>
    <name evidence="3" type="ORF">TVAG_164870</name>
</gene>
<dbReference type="GO" id="GO:0005524">
    <property type="term" value="F:ATP binding"/>
    <property type="evidence" value="ECO:0007669"/>
    <property type="project" value="InterPro"/>
</dbReference>
<name>A2FS72_TRIV3</name>
<protein>
    <submittedName>
        <fullName evidence="3">AGC family protein kinase</fullName>
    </submittedName>
</protein>
<evidence type="ECO:0000259" key="2">
    <source>
        <dbReference type="PROSITE" id="PS50011"/>
    </source>
</evidence>
<dbReference type="OrthoDB" id="185175at2759"/>
<dbReference type="SUPFAM" id="SSF50729">
    <property type="entry name" value="PH domain-like"/>
    <property type="match status" value="1"/>
</dbReference>
<keyword evidence="3" id="KW-0808">Transferase</keyword>
<dbReference type="SMR" id="A2FS72"/>
<dbReference type="InterPro" id="IPR051707">
    <property type="entry name" value="PI-Interact_SigTrans_Reg"/>
</dbReference>
<dbReference type="PANTHER" id="PTHR14336">
    <property type="entry name" value="TANDEM PH DOMAIN CONTAINING PROTEIN"/>
    <property type="match status" value="1"/>
</dbReference>
<dbReference type="Gene3D" id="2.30.29.30">
    <property type="entry name" value="Pleckstrin-homology domain (PH domain)/Phosphotyrosine-binding domain (PTB)"/>
    <property type="match status" value="1"/>
</dbReference>
<dbReference type="AlphaFoldDB" id="A2FS72"/>
<dbReference type="PROSITE" id="PS50011">
    <property type="entry name" value="PROTEIN_KINASE_DOM"/>
    <property type="match status" value="1"/>
</dbReference>
<evidence type="ECO:0000259" key="1">
    <source>
        <dbReference type="PROSITE" id="PS50003"/>
    </source>
</evidence>
<dbReference type="FunFam" id="2.30.29.30:FF:000286">
    <property type="entry name" value="PH-protein kinase domain containing protein"/>
    <property type="match status" value="1"/>
</dbReference>
<dbReference type="Gene3D" id="1.10.510.10">
    <property type="entry name" value="Transferase(Phosphotransferase) domain 1"/>
    <property type="match status" value="1"/>
</dbReference>
<dbReference type="SMART" id="SM00220">
    <property type="entry name" value="S_TKc"/>
    <property type="match status" value="1"/>
</dbReference>
<dbReference type="InterPro" id="IPR001849">
    <property type="entry name" value="PH_domain"/>
</dbReference>
<dbReference type="Proteomes" id="UP000001542">
    <property type="component" value="Unassembled WGS sequence"/>
</dbReference>
<dbReference type="VEuPathDB" id="TrichDB:TVAG_164870"/>
<dbReference type="Pfam" id="PF00069">
    <property type="entry name" value="Pkinase"/>
    <property type="match status" value="1"/>
</dbReference>
<dbReference type="KEGG" id="tva:4749952"/>
<dbReference type="VEuPathDB" id="TrichDB:TVAGG3_0830530"/>
<feature type="domain" description="PH" evidence="1">
    <location>
        <begin position="5"/>
        <end position="99"/>
    </location>
</feature>
<accession>A2FS72</accession>
<organism evidence="3 4">
    <name type="scientific">Trichomonas vaginalis (strain ATCC PRA-98 / G3)</name>
    <dbReference type="NCBI Taxonomy" id="412133"/>
    <lineage>
        <taxon>Eukaryota</taxon>
        <taxon>Metamonada</taxon>
        <taxon>Parabasalia</taxon>
        <taxon>Trichomonadida</taxon>
        <taxon>Trichomonadidae</taxon>
        <taxon>Trichomonas</taxon>
    </lineage>
</organism>
<keyword evidence="4" id="KW-1185">Reference proteome</keyword>
<dbReference type="InterPro" id="IPR011009">
    <property type="entry name" value="Kinase-like_dom_sf"/>
</dbReference>
<dbReference type="SMART" id="SM00233">
    <property type="entry name" value="PH"/>
    <property type="match status" value="1"/>
</dbReference>
<dbReference type="GO" id="GO:0004674">
    <property type="term" value="F:protein serine/threonine kinase activity"/>
    <property type="evidence" value="ECO:0000318"/>
    <property type="project" value="GO_Central"/>
</dbReference>
<dbReference type="InterPro" id="IPR000719">
    <property type="entry name" value="Prot_kinase_dom"/>
</dbReference>
<dbReference type="EMBL" id="DS113979">
    <property type="protein sequence ID" value="EAX92242.1"/>
    <property type="molecule type" value="Genomic_DNA"/>
</dbReference>
<dbReference type="Pfam" id="PF00169">
    <property type="entry name" value="PH"/>
    <property type="match status" value="1"/>
</dbReference>
<reference evidence="3" key="1">
    <citation type="submission" date="2006-10" db="EMBL/GenBank/DDBJ databases">
        <authorList>
            <person name="Amadeo P."/>
            <person name="Zhao Q."/>
            <person name="Wortman J."/>
            <person name="Fraser-Liggett C."/>
            <person name="Carlton J."/>
        </authorList>
    </citation>
    <scope>NUCLEOTIDE SEQUENCE</scope>
    <source>
        <strain evidence="3">G3</strain>
    </source>
</reference>
<dbReference type="STRING" id="5722.A2FS72"/>
<dbReference type="RefSeq" id="XP_001305172.1">
    <property type="nucleotide sequence ID" value="XM_001305171.1"/>
</dbReference>
<reference evidence="3" key="2">
    <citation type="journal article" date="2007" name="Science">
        <title>Draft genome sequence of the sexually transmitted pathogen Trichomonas vaginalis.</title>
        <authorList>
            <person name="Carlton J.M."/>
            <person name="Hirt R.P."/>
            <person name="Silva J.C."/>
            <person name="Delcher A.L."/>
            <person name="Schatz M."/>
            <person name="Zhao Q."/>
            <person name="Wortman J.R."/>
            <person name="Bidwell S.L."/>
            <person name="Alsmark U.C.M."/>
            <person name="Besteiro S."/>
            <person name="Sicheritz-Ponten T."/>
            <person name="Noel C.J."/>
            <person name="Dacks J.B."/>
            <person name="Foster P.G."/>
            <person name="Simillion C."/>
            <person name="Van de Peer Y."/>
            <person name="Miranda-Saavedra D."/>
            <person name="Barton G.J."/>
            <person name="Westrop G.D."/>
            <person name="Mueller S."/>
            <person name="Dessi D."/>
            <person name="Fiori P.L."/>
            <person name="Ren Q."/>
            <person name="Paulsen I."/>
            <person name="Zhang H."/>
            <person name="Bastida-Corcuera F.D."/>
            <person name="Simoes-Barbosa A."/>
            <person name="Brown M.T."/>
            <person name="Hayes R.D."/>
            <person name="Mukherjee M."/>
            <person name="Okumura C.Y."/>
            <person name="Schneider R."/>
            <person name="Smith A.J."/>
            <person name="Vanacova S."/>
            <person name="Villalvazo M."/>
            <person name="Haas B.J."/>
            <person name="Pertea M."/>
            <person name="Feldblyum T.V."/>
            <person name="Utterback T.R."/>
            <person name="Shu C.L."/>
            <person name="Osoegawa K."/>
            <person name="de Jong P.J."/>
            <person name="Hrdy I."/>
            <person name="Horvathova L."/>
            <person name="Zubacova Z."/>
            <person name="Dolezal P."/>
            <person name="Malik S.B."/>
            <person name="Logsdon J.M. Jr."/>
            <person name="Henze K."/>
            <person name="Gupta A."/>
            <person name="Wang C.C."/>
            <person name="Dunne R.L."/>
            <person name="Upcroft J.A."/>
            <person name="Upcroft P."/>
            <person name="White O."/>
            <person name="Salzberg S.L."/>
            <person name="Tang P."/>
            <person name="Chiu C.-H."/>
            <person name="Lee Y.-S."/>
            <person name="Embley T.M."/>
            <person name="Coombs G.H."/>
            <person name="Mottram J.C."/>
            <person name="Tachezy J."/>
            <person name="Fraser-Liggett C.M."/>
            <person name="Johnson P.J."/>
        </authorList>
    </citation>
    <scope>NUCLEOTIDE SEQUENCE [LARGE SCALE GENOMIC DNA]</scope>
    <source>
        <strain evidence="3">G3</strain>
    </source>
</reference>
<dbReference type="InterPro" id="IPR011993">
    <property type="entry name" value="PH-like_dom_sf"/>
</dbReference>
<keyword evidence="3" id="KW-0418">Kinase</keyword>
<evidence type="ECO:0000313" key="3">
    <source>
        <dbReference type="EMBL" id="EAX92242.1"/>
    </source>
</evidence>
<feature type="domain" description="Protein kinase" evidence="2">
    <location>
        <begin position="113"/>
        <end position="384"/>
    </location>
</feature>
<dbReference type="eggNOG" id="KOG0690">
    <property type="taxonomic scope" value="Eukaryota"/>
</dbReference>
<dbReference type="PROSITE" id="PS50003">
    <property type="entry name" value="PH_DOMAIN"/>
    <property type="match status" value="1"/>
</dbReference>
<proteinExistence type="predicted"/>